<dbReference type="EMBL" id="AEIU01000111">
    <property type="protein sequence ID" value="EFP94878.1"/>
    <property type="molecule type" value="Genomic_DNA"/>
</dbReference>
<name>E3BPV3_9VIBR</name>
<evidence type="ECO:0000313" key="3">
    <source>
        <dbReference type="Proteomes" id="UP000002943"/>
    </source>
</evidence>
<reference evidence="2 3" key="1">
    <citation type="journal article" date="2012" name="Int. J. Syst. Evol. Microbiol.">
        <title>Vibrio caribbeanicus sp. nov., isolated from the marine sponge Scleritoderma cyanea.</title>
        <authorList>
            <person name="Hoffmann M."/>
            <person name="Monday S.R."/>
            <person name="Allard M.W."/>
            <person name="Strain E.A."/>
            <person name="Whittaker P."/>
            <person name="Naum M."/>
            <person name="McCarthy P.J."/>
            <person name="Lopez J.V."/>
            <person name="Fischer M."/>
            <person name="Brown E.W."/>
        </authorList>
    </citation>
    <scope>NUCLEOTIDE SEQUENCE [LARGE SCALE GENOMIC DNA]</scope>
    <source>
        <strain evidence="2 3">ATCC BAA-2122</strain>
    </source>
</reference>
<comment type="caution">
    <text evidence="2">The sequence shown here is derived from an EMBL/GenBank/DDBJ whole genome shotgun (WGS) entry which is preliminary data.</text>
</comment>
<feature type="region of interest" description="Disordered" evidence="1">
    <location>
        <begin position="52"/>
        <end position="81"/>
    </location>
</feature>
<dbReference type="Proteomes" id="UP000002943">
    <property type="component" value="Unassembled WGS sequence"/>
</dbReference>
<sequence length="81" mass="8815">MAFVLLKSLKAHRRIAPLNINVSLVPDPFPHTKNEKASANAEAKNMVGEERFDAAGLPDPGPCLTPNTNPISLKRKSPSKR</sequence>
<protein>
    <submittedName>
        <fullName evidence="2">Uncharacterized protein</fullName>
    </submittedName>
</protein>
<dbReference type="AlphaFoldDB" id="E3BPV3"/>
<evidence type="ECO:0000256" key="1">
    <source>
        <dbReference type="SAM" id="MobiDB-lite"/>
    </source>
</evidence>
<dbReference type="STRING" id="796620.VIBC2010_02386"/>
<evidence type="ECO:0000313" key="2">
    <source>
        <dbReference type="EMBL" id="EFP94878.1"/>
    </source>
</evidence>
<proteinExistence type="predicted"/>
<accession>E3BPV3</accession>
<keyword evidence="3" id="KW-1185">Reference proteome</keyword>
<gene>
    <name evidence="2" type="ORF">VIBC2010_02386</name>
</gene>
<organism evidence="2 3">
    <name type="scientific">Vibrio caribbeanicus ATCC BAA-2122</name>
    <dbReference type="NCBI Taxonomy" id="796620"/>
    <lineage>
        <taxon>Bacteria</taxon>
        <taxon>Pseudomonadati</taxon>
        <taxon>Pseudomonadota</taxon>
        <taxon>Gammaproteobacteria</taxon>
        <taxon>Vibrionales</taxon>
        <taxon>Vibrionaceae</taxon>
        <taxon>Vibrio</taxon>
    </lineage>
</organism>